<keyword evidence="1" id="KW-0472">Membrane</keyword>
<keyword evidence="4" id="KW-1185">Reference proteome</keyword>
<sequence>MNPDLNVSELSEGQTMLLPAGKLSLRDKEILDGIGVAYRLYPVRAGESLEDIILKRKISVEEVQSLNPNTNLQKLPTNTLLKLPANKFTVREREMLIGSGIVPPEFFAAAKNPFVIGVGALLGVCGFVLAWMKFHRDEDFDEPLPGAKQRV</sequence>
<reference evidence="3 4" key="1">
    <citation type="submission" date="2020-02" db="EMBL/GenBank/DDBJ databases">
        <title>Draft genome sequence of Haematococcus lacustris strain NIES-144.</title>
        <authorList>
            <person name="Morimoto D."/>
            <person name="Nakagawa S."/>
            <person name="Yoshida T."/>
            <person name="Sawayama S."/>
        </authorList>
    </citation>
    <scope>NUCLEOTIDE SEQUENCE [LARGE SCALE GENOMIC DNA]</scope>
    <source>
        <strain evidence="3 4">NIES-144</strain>
    </source>
</reference>
<name>A0A699Z001_HAELA</name>
<accession>A0A699Z001</accession>
<proteinExistence type="predicted"/>
<protein>
    <recommendedName>
        <fullName evidence="2">LysM domain-containing protein</fullName>
    </recommendedName>
</protein>
<dbReference type="EMBL" id="BLLF01000517">
    <property type="protein sequence ID" value="GFH12576.1"/>
    <property type="molecule type" value="Genomic_DNA"/>
</dbReference>
<evidence type="ECO:0000259" key="2">
    <source>
        <dbReference type="PROSITE" id="PS51782"/>
    </source>
</evidence>
<organism evidence="3 4">
    <name type="scientific">Haematococcus lacustris</name>
    <name type="common">Green alga</name>
    <name type="synonym">Haematococcus pluvialis</name>
    <dbReference type="NCBI Taxonomy" id="44745"/>
    <lineage>
        <taxon>Eukaryota</taxon>
        <taxon>Viridiplantae</taxon>
        <taxon>Chlorophyta</taxon>
        <taxon>core chlorophytes</taxon>
        <taxon>Chlorophyceae</taxon>
        <taxon>CS clade</taxon>
        <taxon>Chlamydomonadales</taxon>
        <taxon>Haematococcaceae</taxon>
        <taxon>Haematococcus</taxon>
    </lineage>
</organism>
<dbReference type="PROSITE" id="PS51782">
    <property type="entry name" value="LYSM"/>
    <property type="match status" value="1"/>
</dbReference>
<keyword evidence="1" id="KW-1133">Transmembrane helix</keyword>
<dbReference type="InterPro" id="IPR018392">
    <property type="entry name" value="LysM"/>
</dbReference>
<evidence type="ECO:0000313" key="4">
    <source>
        <dbReference type="Proteomes" id="UP000485058"/>
    </source>
</evidence>
<evidence type="ECO:0000313" key="3">
    <source>
        <dbReference type="EMBL" id="GFH12576.1"/>
    </source>
</evidence>
<feature type="domain" description="LysM" evidence="2">
    <location>
        <begin position="39"/>
        <end position="83"/>
    </location>
</feature>
<gene>
    <name evidence="3" type="ORF">HaLaN_08289</name>
</gene>
<keyword evidence="1" id="KW-0812">Transmembrane</keyword>
<comment type="caution">
    <text evidence="3">The sequence shown here is derived from an EMBL/GenBank/DDBJ whole genome shotgun (WGS) entry which is preliminary data.</text>
</comment>
<dbReference type="AlphaFoldDB" id="A0A699Z001"/>
<evidence type="ECO:0000256" key="1">
    <source>
        <dbReference type="SAM" id="Phobius"/>
    </source>
</evidence>
<feature type="transmembrane region" description="Helical" evidence="1">
    <location>
        <begin position="114"/>
        <end position="132"/>
    </location>
</feature>
<dbReference type="Proteomes" id="UP000485058">
    <property type="component" value="Unassembled WGS sequence"/>
</dbReference>